<comment type="cofactor">
    <cofactor evidence="9">
        <name>Mg(2+)</name>
        <dbReference type="ChEBI" id="CHEBI:18420"/>
    </cofactor>
    <text evidence="9">Binds 3 Mg(2+) cations per subunit. The strongest magnesium site (Mg1) is bound to the beta- and gamma-phosphates of ATP and four water molecules complete its coordination sphere.</text>
</comment>
<dbReference type="HAMAP" id="MF_02075">
    <property type="entry name" value="Asp_tRNA_synth_type2"/>
    <property type="match status" value="1"/>
</dbReference>
<feature type="binding site" evidence="9">
    <location>
        <position position="343"/>
    </location>
    <ligand>
        <name>L-aspartate</name>
        <dbReference type="ChEBI" id="CHEBI:29991"/>
    </ligand>
</feature>
<feature type="binding site" evidence="9">
    <location>
        <begin position="388"/>
        <end position="391"/>
    </location>
    <ligand>
        <name>ATP</name>
        <dbReference type="ChEBI" id="CHEBI:30616"/>
    </ligand>
</feature>
<dbReference type="GO" id="GO:0017101">
    <property type="term" value="C:aminoacyl-tRNA synthetase multienzyme complex"/>
    <property type="evidence" value="ECO:0007669"/>
    <property type="project" value="TreeGrafter"/>
</dbReference>
<comment type="function">
    <text evidence="9">Catalyzes the attachment of L-aspartate to tRNA(Asp) in a two-step reaction: L-aspartate is first activated by ATP to form Asp-AMP and then transferred to the acceptor end of tRNA(Asp).</text>
</comment>
<proteinExistence type="inferred from homology"/>
<feature type="binding site" evidence="9">
    <location>
        <position position="343"/>
    </location>
    <ligand>
        <name>Mg(2+)</name>
        <dbReference type="ChEBI" id="CHEBI:18420"/>
        <label>2</label>
    </ligand>
</feature>
<dbReference type="InterPro" id="IPR002312">
    <property type="entry name" value="Asp/Asn-tRNA-synth_IIb"/>
</dbReference>
<protein>
    <recommendedName>
        <fullName evidence="9">Aspartate--tRNA(Asp) ligase</fullName>
        <ecNumber evidence="9">6.1.1.12</ecNumber>
    </recommendedName>
    <alternativeName>
        <fullName evidence="9">Aspartyl-tRNA synthetase</fullName>
        <shortName evidence="9">AspRS</shortName>
    </alternativeName>
    <alternativeName>
        <fullName evidence="9">Discriminating aspartyl-tRNA synthetase</fullName>
        <shortName evidence="9">D-AspRS</shortName>
    </alternativeName>
</protein>
<organism evidence="11">
    <name type="scientific">Thermogladius calderae</name>
    <dbReference type="NCBI Taxonomy" id="1200300"/>
    <lineage>
        <taxon>Archaea</taxon>
        <taxon>Thermoproteota</taxon>
        <taxon>Thermoprotei</taxon>
        <taxon>Desulfurococcales</taxon>
        <taxon>Desulfurococcaceae</taxon>
        <taxon>Thermogladius</taxon>
    </lineage>
</organism>
<evidence type="ECO:0000256" key="7">
    <source>
        <dbReference type="ARBA" id="ARBA00022917"/>
    </source>
</evidence>
<comment type="caution">
    <text evidence="11">The sequence shown here is derived from an EMBL/GenBank/DDBJ whole genome shotgun (WGS) entry which is preliminary data.</text>
</comment>
<dbReference type="Pfam" id="PF00152">
    <property type="entry name" value="tRNA-synt_2"/>
    <property type="match status" value="1"/>
</dbReference>
<dbReference type="NCBIfam" id="NF003483">
    <property type="entry name" value="PRK05159.1"/>
    <property type="match status" value="1"/>
</dbReference>
<feature type="region of interest" description="Aspartate" evidence="9">
    <location>
        <begin position="174"/>
        <end position="177"/>
    </location>
</feature>
<evidence type="ECO:0000256" key="8">
    <source>
        <dbReference type="ARBA" id="ARBA00023146"/>
    </source>
</evidence>
<dbReference type="GO" id="GO:0005829">
    <property type="term" value="C:cytosol"/>
    <property type="evidence" value="ECO:0007669"/>
    <property type="project" value="TreeGrafter"/>
</dbReference>
<evidence type="ECO:0000256" key="3">
    <source>
        <dbReference type="ARBA" id="ARBA00022490"/>
    </source>
</evidence>
<evidence type="ECO:0000313" key="11">
    <source>
        <dbReference type="EMBL" id="HHP68473.1"/>
    </source>
</evidence>
<keyword evidence="7 9" id="KW-0648">Protein biosynthesis</keyword>
<keyword evidence="8 9" id="KW-0030">Aminoacyl-tRNA synthetase</keyword>
<name>A0A7J3Y0X1_9CREN</name>
<feature type="binding site" evidence="9">
    <location>
        <position position="340"/>
    </location>
    <ligand>
        <name>Mg(2+)</name>
        <dbReference type="ChEBI" id="CHEBI:18420"/>
        <label>3</label>
    </ligand>
</feature>
<evidence type="ECO:0000256" key="4">
    <source>
        <dbReference type="ARBA" id="ARBA00022598"/>
    </source>
</evidence>
<keyword evidence="3 9" id="KW-0963">Cytoplasm</keyword>
<keyword evidence="4 9" id="KW-0436">Ligase</keyword>
<feature type="binding site" evidence="9">
    <location>
        <begin position="203"/>
        <end position="205"/>
    </location>
    <ligand>
        <name>ATP</name>
        <dbReference type="ChEBI" id="CHEBI:30616"/>
    </ligand>
</feature>
<dbReference type="InterPro" id="IPR012340">
    <property type="entry name" value="NA-bd_OB-fold"/>
</dbReference>
<feature type="site" description="Important for tRNA discrimination" evidence="9">
    <location>
        <position position="67"/>
    </location>
</feature>
<comment type="caution">
    <text evidence="9">Lacks conserved residue(s) required for the propagation of feature annotation.</text>
</comment>
<dbReference type="PANTHER" id="PTHR43450">
    <property type="entry name" value="ASPARTYL-TRNA SYNTHETASE"/>
    <property type="match status" value="1"/>
</dbReference>
<dbReference type="InterPro" id="IPR045864">
    <property type="entry name" value="aa-tRNA-synth_II/BPL/LPL"/>
</dbReference>
<dbReference type="PANTHER" id="PTHR43450:SF1">
    <property type="entry name" value="ASPARTATE--TRNA LIGASE, CYTOPLASMIC"/>
    <property type="match status" value="1"/>
</dbReference>
<evidence type="ECO:0000259" key="10">
    <source>
        <dbReference type="PROSITE" id="PS50862"/>
    </source>
</evidence>
<dbReference type="EC" id="6.1.1.12" evidence="9"/>
<dbReference type="PRINTS" id="PR01042">
    <property type="entry name" value="TRNASYNTHASP"/>
</dbReference>
<evidence type="ECO:0000256" key="6">
    <source>
        <dbReference type="ARBA" id="ARBA00022840"/>
    </source>
</evidence>
<evidence type="ECO:0000256" key="1">
    <source>
        <dbReference type="ARBA" id="ARBA00004496"/>
    </source>
</evidence>
<dbReference type="Gene3D" id="2.40.50.140">
    <property type="entry name" value="Nucleic acid-binding proteins"/>
    <property type="match status" value="1"/>
</dbReference>
<evidence type="ECO:0000256" key="5">
    <source>
        <dbReference type="ARBA" id="ARBA00022741"/>
    </source>
</evidence>
<dbReference type="SUPFAM" id="SSF55681">
    <property type="entry name" value="Class II aaRS and biotin synthetases"/>
    <property type="match status" value="1"/>
</dbReference>
<dbReference type="CDD" id="cd00776">
    <property type="entry name" value="AsxRS_core"/>
    <property type="match status" value="1"/>
</dbReference>
<dbReference type="FunFam" id="3.30.930.10:FF:000038">
    <property type="entry name" value="Aspartate--tRNA ligase"/>
    <property type="match status" value="1"/>
</dbReference>
<dbReference type="GO" id="GO:0004815">
    <property type="term" value="F:aspartate-tRNA ligase activity"/>
    <property type="evidence" value="ECO:0007669"/>
    <property type="project" value="UniProtKB-UniRule"/>
</dbReference>
<dbReference type="GO" id="GO:0006422">
    <property type="term" value="P:aspartyl-tRNA aminoacylation"/>
    <property type="evidence" value="ECO:0007669"/>
    <property type="project" value="UniProtKB-UniRule"/>
</dbReference>
<evidence type="ECO:0000256" key="2">
    <source>
        <dbReference type="ARBA" id="ARBA00005312"/>
    </source>
</evidence>
<accession>A0A7J3Y0X1</accession>
<keyword evidence="9" id="KW-0460">Magnesium</keyword>
<dbReference type="PROSITE" id="PS50862">
    <property type="entry name" value="AA_TRNA_LIGASE_II"/>
    <property type="match status" value="1"/>
</dbReference>
<dbReference type="NCBIfam" id="TIGR00458">
    <property type="entry name" value="aspS_nondisc"/>
    <property type="match status" value="1"/>
</dbReference>
<dbReference type="EMBL" id="DRYK01000089">
    <property type="protein sequence ID" value="HHP68473.1"/>
    <property type="molecule type" value="Genomic_DNA"/>
</dbReference>
<feature type="binding site" evidence="9">
    <location>
        <begin position="195"/>
        <end position="197"/>
    </location>
    <ligand>
        <name>ATP</name>
        <dbReference type="ChEBI" id="CHEBI:30616"/>
    </ligand>
</feature>
<comment type="similarity">
    <text evidence="2 9">Belongs to the class-II aminoacyl-tRNA synthetase family. Type 2 subfamily.</text>
</comment>
<dbReference type="InterPro" id="IPR004364">
    <property type="entry name" value="Aa-tRNA-synt_II"/>
</dbReference>
<keyword evidence="5 9" id="KW-0547">Nucleotide-binding</keyword>
<evidence type="ECO:0000256" key="9">
    <source>
        <dbReference type="HAMAP-Rule" id="MF_02075"/>
    </source>
</evidence>
<feature type="binding site" evidence="9">
    <location>
        <position position="340"/>
    </location>
    <ligand>
        <name>Mg(2+)</name>
        <dbReference type="ChEBI" id="CHEBI:18420"/>
        <label>2</label>
    </ligand>
</feature>
<dbReference type="GO" id="GO:0003723">
    <property type="term" value="F:RNA binding"/>
    <property type="evidence" value="ECO:0007669"/>
    <property type="project" value="TreeGrafter"/>
</dbReference>
<feature type="binding site" evidence="9">
    <location>
        <position position="152"/>
    </location>
    <ligand>
        <name>L-aspartate</name>
        <dbReference type="ChEBI" id="CHEBI:29991"/>
    </ligand>
</feature>
<dbReference type="GO" id="GO:0005524">
    <property type="term" value="F:ATP binding"/>
    <property type="evidence" value="ECO:0007669"/>
    <property type="project" value="UniProtKB-UniRule"/>
</dbReference>
<reference evidence="11" key="1">
    <citation type="journal article" date="2020" name="mSystems">
        <title>Genome- and Community-Level Interaction Insights into Carbon Utilization and Element Cycling Functions of Hydrothermarchaeota in Hydrothermal Sediment.</title>
        <authorList>
            <person name="Zhou Z."/>
            <person name="Liu Y."/>
            <person name="Xu W."/>
            <person name="Pan J."/>
            <person name="Luo Z.H."/>
            <person name="Li M."/>
        </authorList>
    </citation>
    <scope>NUCLEOTIDE SEQUENCE [LARGE SCALE GENOMIC DNA]</scope>
    <source>
        <strain evidence="11">SpSt-110</strain>
    </source>
</reference>
<comment type="subunit">
    <text evidence="9">Homodimer.</text>
</comment>
<comment type="subcellular location">
    <subcellularLocation>
        <location evidence="1 9">Cytoplasm</location>
    </subcellularLocation>
</comment>
<keyword evidence="6 9" id="KW-0067">ATP-binding</keyword>
<keyword evidence="9" id="KW-0479">Metal-binding</keyword>
<dbReference type="AlphaFoldDB" id="A0A7J3Y0X1"/>
<feature type="domain" description="Aminoacyl-transfer RNA synthetases class-II family profile" evidence="10">
    <location>
        <begin position="119"/>
        <end position="417"/>
    </location>
</feature>
<comment type="catalytic activity">
    <reaction evidence="9">
        <text>tRNA(Asp) + L-aspartate + ATP = L-aspartyl-tRNA(Asp) + AMP + diphosphate</text>
        <dbReference type="Rhea" id="RHEA:19649"/>
        <dbReference type="Rhea" id="RHEA-COMP:9660"/>
        <dbReference type="Rhea" id="RHEA-COMP:9678"/>
        <dbReference type="ChEBI" id="CHEBI:29991"/>
        <dbReference type="ChEBI" id="CHEBI:30616"/>
        <dbReference type="ChEBI" id="CHEBI:33019"/>
        <dbReference type="ChEBI" id="CHEBI:78442"/>
        <dbReference type="ChEBI" id="CHEBI:78516"/>
        <dbReference type="ChEBI" id="CHEBI:456215"/>
        <dbReference type="EC" id="6.1.1.12"/>
    </reaction>
</comment>
<feature type="binding site" evidence="9">
    <location>
        <position position="340"/>
    </location>
    <ligand>
        <name>ATP</name>
        <dbReference type="ChEBI" id="CHEBI:30616"/>
    </ligand>
</feature>
<gene>
    <name evidence="9 11" type="primary">aspS</name>
    <name evidence="11" type="ORF">ENM60_06825</name>
</gene>
<sequence>MKLCGWVLRSKVIGRVVIVEVSGSSVKPYVLVGKEDADPALYNTLRDLPLGSAICFEGEPSETQKSKRGVEYNVKSVKVYSKPDEPLPVELVGKVPSLLDTRIKYRWLLLRNPLEKAIFKIRQSVIEAARRYLIDNGFIEIHTPKIVAAGAEGGATLFKIQYFEREAYLSQSPQLYKQMLVSSLPRVFEITPYFRAEKFNTTRHLNESWGIDVEQGFIDGLEDVLNTLENLVSFIVNYVRGNNKEELETLGVELPRISTPFRRLRFEEAIDILRSNGVEVQESEDLSDQAERHLGRIMAEKGHDLYFIVGFPWASTGFYYMREEDGYHTRKFDLDYRGMEIASGGQREHRYERLLEAMKLKGLDPSNFSFYLEAFKYGMPPHGGFGLGVERLLMQMLGLSNIREATIFVRDRTRITP</sequence>
<dbReference type="InterPro" id="IPR006195">
    <property type="entry name" value="aa-tRNA-synth_II"/>
</dbReference>
<dbReference type="SUPFAM" id="SSF50249">
    <property type="entry name" value="Nucleic acid-binding proteins"/>
    <property type="match status" value="1"/>
</dbReference>
<feature type="binding site" evidence="9">
    <location>
        <position position="347"/>
    </location>
    <ligand>
        <name>L-aspartate</name>
        <dbReference type="ChEBI" id="CHEBI:29991"/>
    </ligand>
</feature>
<dbReference type="Gene3D" id="3.30.930.10">
    <property type="entry name" value="Bira Bifunctional Protein, Domain 2"/>
    <property type="match status" value="1"/>
</dbReference>
<feature type="binding site" evidence="9">
    <location>
        <position position="195"/>
    </location>
    <ligand>
        <name>L-aspartate</name>
        <dbReference type="ChEBI" id="CHEBI:29991"/>
    </ligand>
</feature>
<dbReference type="InterPro" id="IPR004523">
    <property type="entry name" value="Asp-tRNA_synthase_2"/>
</dbReference>
<dbReference type="GO" id="GO:0000287">
    <property type="term" value="F:magnesium ion binding"/>
    <property type="evidence" value="ECO:0007669"/>
    <property type="project" value="UniProtKB-UniRule"/>
</dbReference>